<organism evidence="2 3">
    <name type="scientific">Cetobacterium somerae ATCC BAA-474</name>
    <dbReference type="NCBI Taxonomy" id="1319815"/>
    <lineage>
        <taxon>Bacteria</taxon>
        <taxon>Fusobacteriati</taxon>
        <taxon>Fusobacteriota</taxon>
        <taxon>Fusobacteriia</taxon>
        <taxon>Fusobacteriales</taxon>
        <taxon>Fusobacteriaceae</taxon>
        <taxon>Cetobacterium</taxon>
    </lineage>
</organism>
<evidence type="ECO:0000313" key="2">
    <source>
        <dbReference type="EMBL" id="ERT69158.1"/>
    </source>
</evidence>
<feature type="domain" description="LUD" evidence="1">
    <location>
        <begin position="15"/>
        <end position="207"/>
    </location>
</feature>
<dbReference type="PIRSF" id="PIRSF020269">
    <property type="entry name" value="DUF1121"/>
    <property type="match status" value="1"/>
</dbReference>
<dbReference type="EMBL" id="AXZF01000033">
    <property type="protein sequence ID" value="ERT69158.1"/>
    <property type="molecule type" value="Genomic_DNA"/>
</dbReference>
<dbReference type="AlphaFoldDB" id="U7VEF6"/>
<proteinExistence type="predicted"/>
<dbReference type="InterPro" id="IPR003741">
    <property type="entry name" value="LUD_dom"/>
</dbReference>
<protein>
    <recommendedName>
        <fullName evidence="1">LUD domain-containing protein</fullName>
    </recommendedName>
</protein>
<gene>
    <name evidence="2" type="ORF">HMPREF0202_00892</name>
</gene>
<dbReference type="HOGENOM" id="CLU_107893_1_0_0"/>
<keyword evidence="3" id="KW-1185">Reference proteome</keyword>
<dbReference type="Proteomes" id="UP000017081">
    <property type="component" value="Unassembled WGS sequence"/>
</dbReference>
<sequence length="213" mass="23816">MKEIKKNIRKSQILELIDTLSKKNYTPIYADNIVEARDIVLNLIPHGSSIALGGSVTINELNLIEPFKSNNYKLFDRYNQPDWPSTVECMRQGLLADYFVTSTNAITKNGELIQMDSGGNRVASLLYGPKNAIVICGINKLVDTCQDGLNRIQEFVGPLNSKRINHKTPCNISGKCENCNTKQRICNFTTIVKSGERVDGKTFIVIINEEVGY</sequence>
<accession>U7VEF6</accession>
<dbReference type="PANTHER" id="PTHR36179:SF2">
    <property type="entry name" value="LUD DOMAIN-CONTAINING PROTEIN"/>
    <property type="match status" value="1"/>
</dbReference>
<dbReference type="RefSeq" id="WP_023050437.1">
    <property type="nucleotide sequence ID" value="NZ_CP173065.2"/>
</dbReference>
<dbReference type="eggNOG" id="COG1139">
    <property type="taxonomic scope" value="Bacteria"/>
</dbReference>
<evidence type="ECO:0000313" key="3">
    <source>
        <dbReference type="Proteomes" id="UP000017081"/>
    </source>
</evidence>
<dbReference type="PATRIC" id="fig|1319815.3.peg.856"/>
<reference evidence="2 3" key="1">
    <citation type="submission" date="2013-08" db="EMBL/GenBank/DDBJ databases">
        <authorList>
            <person name="Weinstock G."/>
            <person name="Sodergren E."/>
            <person name="Wylie T."/>
            <person name="Fulton L."/>
            <person name="Fulton R."/>
            <person name="Fronick C."/>
            <person name="O'Laughlin M."/>
            <person name="Godfrey J."/>
            <person name="Miner T."/>
            <person name="Herter B."/>
            <person name="Appelbaum E."/>
            <person name="Cordes M."/>
            <person name="Lek S."/>
            <person name="Wollam A."/>
            <person name="Pepin K.H."/>
            <person name="Palsikar V.B."/>
            <person name="Mitreva M."/>
            <person name="Wilson R.K."/>
        </authorList>
    </citation>
    <scope>NUCLEOTIDE SEQUENCE [LARGE SCALE GENOMIC DNA]</scope>
    <source>
        <strain evidence="2 3">ATCC BAA-474</strain>
    </source>
</reference>
<dbReference type="PANTHER" id="PTHR36179">
    <property type="entry name" value="LUD_DOM DOMAIN-CONTAINING PROTEIN"/>
    <property type="match status" value="1"/>
</dbReference>
<name>U7VEF6_9FUSO</name>
<dbReference type="Pfam" id="PF02589">
    <property type="entry name" value="LUD_dom"/>
    <property type="match status" value="1"/>
</dbReference>
<dbReference type="STRING" id="1319815.HMPREF0202_00892"/>
<comment type="caution">
    <text evidence="2">The sequence shown here is derived from an EMBL/GenBank/DDBJ whole genome shotgun (WGS) entry which is preliminary data.</text>
</comment>
<evidence type="ECO:0000259" key="1">
    <source>
        <dbReference type="Pfam" id="PF02589"/>
    </source>
</evidence>
<dbReference type="InterPro" id="IPR009501">
    <property type="entry name" value="UCP020269"/>
</dbReference>